<evidence type="ECO:0000256" key="2">
    <source>
        <dbReference type="ARBA" id="ARBA00007613"/>
    </source>
</evidence>
<keyword evidence="5" id="KW-0812">Transmembrane</keyword>
<gene>
    <name evidence="9" type="ORF">NE651_13550</name>
</gene>
<accession>A0AAJ1CG06</accession>
<organism evidence="9 10">
    <name type="scientific">Alistipes onderdonkii</name>
    <dbReference type="NCBI Taxonomy" id="328813"/>
    <lineage>
        <taxon>Bacteria</taxon>
        <taxon>Pseudomonadati</taxon>
        <taxon>Bacteroidota</taxon>
        <taxon>Bacteroidia</taxon>
        <taxon>Bacteroidales</taxon>
        <taxon>Rikenellaceae</taxon>
        <taxon>Alistipes</taxon>
    </lineage>
</organism>
<name>A0AAJ1CG06_9BACT</name>
<dbReference type="GO" id="GO:0015562">
    <property type="term" value="F:efflux transmembrane transporter activity"/>
    <property type="evidence" value="ECO:0007669"/>
    <property type="project" value="InterPro"/>
</dbReference>
<dbReference type="EMBL" id="JANGBQ010000025">
    <property type="protein sequence ID" value="MCQ5083909.1"/>
    <property type="molecule type" value="Genomic_DNA"/>
</dbReference>
<keyword evidence="3" id="KW-0813">Transport</keyword>
<evidence type="ECO:0000256" key="4">
    <source>
        <dbReference type="ARBA" id="ARBA00022452"/>
    </source>
</evidence>
<dbReference type="GO" id="GO:0015288">
    <property type="term" value="F:porin activity"/>
    <property type="evidence" value="ECO:0007669"/>
    <property type="project" value="TreeGrafter"/>
</dbReference>
<evidence type="ECO:0000256" key="8">
    <source>
        <dbReference type="SAM" id="SignalP"/>
    </source>
</evidence>
<keyword evidence="8" id="KW-0732">Signal</keyword>
<dbReference type="GO" id="GO:0009279">
    <property type="term" value="C:cell outer membrane"/>
    <property type="evidence" value="ECO:0007669"/>
    <property type="project" value="UniProtKB-SubCell"/>
</dbReference>
<dbReference type="Proteomes" id="UP001205035">
    <property type="component" value="Unassembled WGS sequence"/>
</dbReference>
<comment type="similarity">
    <text evidence="2">Belongs to the outer membrane factor (OMF) (TC 1.B.17) family.</text>
</comment>
<comment type="caution">
    <text evidence="9">The sequence shown here is derived from an EMBL/GenBank/DDBJ whole genome shotgun (WGS) entry which is preliminary data.</text>
</comment>
<keyword evidence="7" id="KW-0998">Cell outer membrane</keyword>
<dbReference type="GO" id="GO:1990281">
    <property type="term" value="C:efflux pump complex"/>
    <property type="evidence" value="ECO:0007669"/>
    <property type="project" value="TreeGrafter"/>
</dbReference>
<proteinExistence type="inferred from homology"/>
<feature type="signal peptide" evidence="8">
    <location>
        <begin position="1"/>
        <end position="19"/>
    </location>
</feature>
<evidence type="ECO:0000256" key="6">
    <source>
        <dbReference type="ARBA" id="ARBA00023136"/>
    </source>
</evidence>
<dbReference type="PANTHER" id="PTHR30026:SF20">
    <property type="entry name" value="OUTER MEMBRANE PROTEIN TOLC"/>
    <property type="match status" value="1"/>
</dbReference>
<evidence type="ECO:0000256" key="7">
    <source>
        <dbReference type="ARBA" id="ARBA00023237"/>
    </source>
</evidence>
<dbReference type="InterPro" id="IPR003423">
    <property type="entry name" value="OMP_efflux"/>
</dbReference>
<keyword evidence="4" id="KW-1134">Transmembrane beta strand</keyword>
<dbReference type="Gene3D" id="1.20.1600.10">
    <property type="entry name" value="Outer membrane efflux proteins (OEP)"/>
    <property type="match status" value="1"/>
</dbReference>
<evidence type="ECO:0000256" key="1">
    <source>
        <dbReference type="ARBA" id="ARBA00004442"/>
    </source>
</evidence>
<evidence type="ECO:0000256" key="3">
    <source>
        <dbReference type="ARBA" id="ARBA00022448"/>
    </source>
</evidence>
<comment type="subcellular location">
    <subcellularLocation>
        <location evidence="1">Cell outer membrane</location>
    </subcellularLocation>
</comment>
<dbReference type="SUPFAM" id="SSF56954">
    <property type="entry name" value="Outer membrane efflux proteins (OEP)"/>
    <property type="match status" value="1"/>
</dbReference>
<dbReference type="AlphaFoldDB" id="A0AAJ1CG06"/>
<dbReference type="RefSeq" id="WP_022332545.1">
    <property type="nucleotide sequence ID" value="NZ_JANGBQ010000025.1"/>
</dbReference>
<sequence>MKRLLLLLILSIFWTLAAAQISLPAASVQPDAAPVAPVGASAADTAATETVIVADPAVDSLSDPAPNAAEPVVRMTLDECMAYAVEHSPVVRQQDYTNRNYRQDYIESVAALVPSVSGSVSATTSFGRSVDPETNTYTDVSNLSNNYGVSGQMPVFAGFTGINTIRAAKVMRLMGVEELQRVKDEVALNTMQAYFDVVYYTESVRLAREQLETSTGNLAKSRKLLELGLKSAADVAEQEAQCASDDYLLTQQENNLELARITLAETMNYPPDRPLGIETDLAIETPAGTAPFSDVVAYALDNNPKARSAGYNVRQSKLQYSVARGGFFPSVYVGGGYSTNFFMSLDDHSLYEPFKNQFRDNRGYYFSAQLNIPIFGGLSRRTRTNRARNNWRIAEQQRDQTLRALQSEIAQNYQQMLGFGKEFVQASKKSAASELAYNAVAGKYDRGMVSALDLQTAANNLLQARSERLRARLQYIIKTRLVEYYNGAPLIR</sequence>
<keyword evidence="6" id="KW-0472">Membrane</keyword>
<dbReference type="PANTHER" id="PTHR30026">
    <property type="entry name" value="OUTER MEMBRANE PROTEIN TOLC"/>
    <property type="match status" value="1"/>
</dbReference>
<dbReference type="Pfam" id="PF02321">
    <property type="entry name" value="OEP"/>
    <property type="match status" value="2"/>
</dbReference>
<feature type="chain" id="PRO_5042583295" evidence="8">
    <location>
        <begin position="20"/>
        <end position="492"/>
    </location>
</feature>
<reference evidence="9" key="1">
    <citation type="submission" date="2022-06" db="EMBL/GenBank/DDBJ databases">
        <title>Isolation of gut microbiota from human fecal samples.</title>
        <authorList>
            <person name="Pamer E.G."/>
            <person name="Barat B."/>
            <person name="Waligurski E."/>
            <person name="Medina S."/>
            <person name="Paddock L."/>
            <person name="Mostad J."/>
        </authorList>
    </citation>
    <scope>NUCLEOTIDE SEQUENCE</scope>
    <source>
        <strain evidence="9">DFI.6.22</strain>
    </source>
</reference>
<evidence type="ECO:0000313" key="9">
    <source>
        <dbReference type="EMBL" id="MCQ5083909.1"/>
    </source>
</evidence>
<evidence type="ECO:0000256" key="5">
    <source>
        <dbReference type="ARBA" id="ARBA00022692"/>
    </source>
</evidence>
<evidence type="ECO:0000313" key="10">
    <source>
        <dbReference type="Proteomes" id="UP001205035"/>
    </source>
</evidence>
<dbReference type="InterPro" id="IPR051906">
    <property type="entry name" value="TolC-like"/>
</dbReference>
<protein>
    <submittedName>
        <fullName evidence="9">TolC family protein</fullName>
    </submittedName>
</protein>